<keyword evidence="6 8" id="KW-1133">Transmembrane helix</keyword>
<feature type="transmembrane region" description="Helical" evidence="8">
    <location>
        <begin position="256"/>
        <end position="278"/>
    </location>
</feature>
<keyword evidence="4" id="KW-1003">Cell membrane</keyword>
<dbReference type="Pfam" id="PF12698">
    <property type="entry name" value="ABC2_membrane_3"/>
    <property type="match status" value="1"/>
</dbReference>
<dbReference type="Proteomes" id="UP000051248">
    <property type="component" value="Unassembled WGS sequence"/>
</dbReference>
<evidence type="ECO:0000313" key="10">
    <source>
        <dbReference type="EMBL" id="KRK79372.1"/>
    </source>
</evidence>
<organism evidence="10 11">
    <name type="scientific">Companilactobacillus nodensis DSM 19682 = JCM 14932 = NBRC 107160</name>
    <dbReference type="NCBI Taxonomy" id="1423775"/>
    <lineage>
        <taxon>Bacteria</taxon>
        <taxon>Bacillati</taxon>
        <taxon>Bacillota</taxon>
        <taxon>Bacilli</taxon>
        <taxon>Lactobacillales</taxon>
        <taxon>Lactobacillaceae</taxon>
        <taxon>Companilactobacillus</taxon>
    </lineage>
</organism>
<feature type="transmembrane region" description="Helical" evidence="8">
    <location>
        <begin position="290"/>
        <end position="307"/>
    </location>
</feature>
<comment type="caution">
    <text evidence="10">The sequence shown here is derived from an EMBL/GenBank/DDBJ whole genome shotgun (WGS) entry which is preliminary data.</text>
</comment>
<evidence type="ECO:0000259" key="9">
    <source>
        <dbReference type="PROSITE" id="PS51012"/>
    </source>
</evidence>
<evidence type="ECO:0000256" key="2">
    <source>
        <dbReference type="ARBA" id="ARBA00007783"/>
    </source>
</evidence>
<name>A0A0R1K7F5_9LACO</name>
<dbReference type="GO" id="GO:0005886">
    <property type="term" value="C:plasma membrane"/>
    <property type="evidence" value="ECO:0007669"/>
    <property type="project" value="UniProtKB-SubCell"/>
</dbReference>
<evidence type="ECO:0000256" key="6">
    <source>
        <dbReference type="ARBA" id="ARBA00022989"/>
    </source>
</evidence>
<keyword evidence="7 8" id="KW-0472">Membrane</keyword>
<feature type="transmembrane region" description="Helical" evidence="8">
    <location>
        <begin position="221"/>
        <end position="250"/>
    </location>
</feature>
<dbReference type="InterPro" id="IPR013525">
    <property type="entry name" value="ABC2_TM"/>
</dbReference>
<dbReference type="eggNOG" id="COG0842">
    <property type="taxonomic scope" value="Bacteria"/>
</dbReference>
<proteinExistence type="inferred from homology"/>
<evidence type="ECO:0000256" key="8">
    <source>
        <dbReference type="SAM" id="Phobius"/>
    </source>
</evidence>
<keyword evidence="11" id="KW-1185">Reference proteome</keyword>
<comment type="subcellular location">
    <subcellularLocation>
        <location evidence="1">Cell membrane</location>
        <topology evidence="1">Multi-pass membrane protein</topology>
    </subcellularLocation>
</comment>
<dbReference type="PANTHER" id="PTHR30294:SF38">
    <property type="entry name" value="TRANSPORT PERMEASE PROTEIN"/>
    <property type="match status" value="1"/>
</dbReference>
<dbReference type="EMBL" id="AZDZ01000019">
    <property type="protein sequence ID" value="KRK79372.1"/>
    <property type="molecule type" value="Genomic_DNA"/>
</dbReference>
<feature type="transmembrane region" description="Helical" evidence="8">
    <location>
        <begin position="343"/>
        <end position="365"/>
    </location>
</feature>
<sequence>MRSIAIMKRVIKELLRDKRTLALMFIAPVIILLLLSFIFNSNASTNVDVATVGLPTSLNSNLSNTKHVDVHKYSTKKAAKKALKDELVDAIIQKKGSNYDLTYANTDSTKTAAVKQIFGASLTKTNVSNLKNQLITTSTTLAKLTGQTPPSISSKTSTPKIHNHYVYGDKDTGFFDKILPVLMGFFVFFFVFLISGMALLKERTSGTLDRLLATPVKRSEIVYGYMLSYGILAIVQTIIIVVVTVWLLGIEVKGNIISVIFINLILALVALAFGILLSTFAKSEFQMMQFIPIVVIPQVFFSGIIPLDSMAHWVSDISYIIPIKYSGDAVSDIIMHGTGIFSLWPQIFVLLGILIVLTFLNIVGLKRYRKV</sequence>
<evidence type="ECO:0000256" key="4">
    <source>
        <dbReference type="ARBA" id="ARBA00022475"/>
    </source>
</evidence>
<evidence type="ECO:0000256" key="5">
    <source>
        <dbReference type="ARBA" id="ARBA00022692"/>
    </source>
</evidence>
<dbReference type="InterPro" id="IPR047817">
    <property type="entry name" value="ABC2_TM_bact-type"/>
</dbReference>
<dbReference type="STRING" id="1423775.FD03_GL001739"/>
<dbReference type="AlphaFoldDB" id="A0A0R1K7F5"/>
<dbReference type="OrthoDB" id="9776218at2"/>
<accession>A0A0R1K7F5</accession>
<reference evidence="10 11" key="1">
    <citation type="journal article" date="2015" name="Genome Announc.">
        <title>Expanding the biotechnology potential of lactobacilli through comparative genomics of 213 strains and associated genera.</title>
        <authorList>
            <person name="Sun Z."/>
            <person name="Harris H.M."/>
            <person name="McCann A."/>
            <person name="Guo C."/>
            <person name="Argimon S."/>
            <person name="Zhang W."/>
            <person name="Yang X."/>
            <person name="Jeffery I.B."/>
            <person name="Cooney J.C."/>
            <person name="Kagawa T.F."/>
            <person name="Liu W."/>
            <person name="Song Y."/>
            <person name="Salvetti E."/>
            <person name="Wrobel A."/>
            <person name="Rasinkangas P."/>
            <person name="Parkhill J."/>
            <person name="Rea M.C."/>
            <person name="O'Sullivan O."/>
            <person name="Ritari J."/>
            <person name="Douillard F.P."/>
            <person name="Paul Ross R."/>
            <person name="Yang R."/>
            <person name="Briner A.E."/>
            <person name="Felis G.E."/>
            <person name="de Vos W.M."/>
            <person name="Barrangou R."/>
            <person name="Klaenhammer T.R."/>
            <person name="Caufield P.W."/>
            <person name="Cui Y."/>
            <person name="Zhang H."/>
            <person name="O'Toole P.W."/>
        </authorList>
    </citation>
    <scope>NUCLEOTIDE SEQUENCE [LARGE SCALE GENOMIC DNA]</scope>
    <source>
        <strain evidence="10 11">DSM 19682</strain>
    </source>
</reference>
<keyword evidence="3" id="KW-0813">Transport</keyword>
<comment type="similarity">
    <text evidence="2">Belongs to the ABC-2 integral membrane protein family.</text>
</comment>
<evidence type="ECO:0000256" key="3">
    <source>
        <dbReference type="ARBA" id="ARBA00022448"/>
    </source>
</evidence>
<dbReference type="PROSITE" id="PS51012">
    <property type="entry name" value="ABC_TM2"/>
    <property type="match status" value="1"/>
</dbReference>
<evidence type="ECO:0000313" key="11">
    <source>
        <dbReference type="Proteomes" id="UP000051248"/>
    </source>
</evidence>
<evidence type="ECO:0000256" key="1">
    <source>
        <dbReference type="ARBA" id="ARBA00004651"/>
    </source>
</evidence>
<feature type="transmembrane region" description="Helical" evidence="8">
    <location>
        <begin position="21"/>
        <end position="39"/>
    </location>
</feature>
<keyword evidence="5 8" id="KW-0812">Transmembrane</keyword>
<feature type="domain" description="ABC transmembrane type-2" evidence="9">
    <location>
        <begin position="128"/>
        <end position="368"/>
    </location>
</feature>
<dbReference type="GO" id="GO:0140359">
    <property type="term" value="F:ABC-type transporter activity"/>
    <property type="evidence" value="ECO:0007669"/>
    <property type="project" value="InterPro"/>
</dbReference>
<dbReference type="InterPro" id="IPR051449">
    <property type="entry name" value="ABC-2_transporter_component"/>
</dbReference>
<gene>
    <name evidence="10" type="ORF">FD03_GL001739</name>
</gene>
<feature type="transmembrane region" description="Helical" evidence="8">
    <location>
        <begin position="178"/>
        <end position="200"/>
    </location>
</feature>
<dbReference type="RefSeq" id="WP_056979848.1">
    <property type="nucleotide sequence ID" value="NZ_AZDZ01000019.1"/>
</dbReference>
<dbReference type="PATRIC" id="fig|1423775.4.peg.1773"/>
<evidence type="ECO:0000256" key="7">
    <source>
        <dbReference type="ARBA" id="ARBA00023136"/>
    </source>
</evidence>
<dbReference type="PANTHER" id="PTHR30294">
    <property type="entry name" value="MEMBRANE COMPONENT OF ABC TRANSPORTER YHHJ-RELATED"/>
    <property type="match status" value="1"/>
</dbReference>
<protein>
    <submittedName>
        <fullName evidence="10">ABC-type multidrug transport system, permease component</fullName>
    </submittedName>
</protein>